<name>A0A9Q1J6M2_SYNKA</name>
<protein>
    <submittedName>
        <fullName evidence="1">Uncharacterized protein</fullName>
    </submittedName>
</protein>
<dbReference type="EMBL" id="JAINUF010000003">
    <property type="protein sequence ID" value="KAJ8369213.1"/>
    <property type="molecule type" value="Genomic_DNA"/>
</dbReference>
<keyword evidence="2" id="KW-1185">Reference proteome</keyword>
<evidence type="ECO:0000313" key="1">
    <source>
        <dbReference type="EMBL" id="KAJ8369213.1"/>
    </source>
</evidence>
<proteinExistence type="predicted"/>
<organism evidence="1 2">
    <name type="scientific">Synaphobranchus kaupii</name>
    <name type="common">Kaup's arrowtooth eel</name>
    <dbReference type="NCBI Taxonomy" id="118154"/>
    <lineage>
        <taxon>Eukaryota</taxon>
        <taxon>Metazoa</taxon>
        <taxon>Chordata</taxon>
        <taxon>Craniata</taxon>
        <taxon>Vertebrata</taxon>
        <taxon>Euteleostomi</taxon>
        <taxon>Actinopterygii</taxon>
        <taxon>Neopterygii</taxon>
        <taxon>Teleostei</taxon>
        <taxon>Anguilliformes</taxon>
        <taxon>Synaphobranchidae</taxon>
        <taxon>Synaphobranchus</taxon>
    </lineage>
</organism>
<gene>
    <name evidence="1" type="ORF">SKAU_G00092410</name>
</gene>
<dbReference type="AlphaFoldDB" id="A0A9Q1J6M2"/>
<dbReference type="Proteomes" id="UP001152622">
    <property type="component" value="Chromosome 3"/>
</dbReference>
<reference evidence="1" key="1">
    <citation type="journal article" date="2023" name="Science">
        <title>Genome structures resolve the early diversification of teleost fishes.</title>
        <authorList>
            <person name="Parey E."/>
            <person name="Louis A."/>
            <person name="Montfort J."/>
            <person name="Bouchez O."/>
            <person name="Roques C."/>
            <person name="Iampietro C."/>
            <person name="Lluch J."/>
            <person name="Castinel A."/>
            <person name="Donnadieu C."/>
            <person name="Desvignes T."/>
            <person name="Floi Bucao C."/>
            <person name="Jouanno E."/>
            <person name="Wen M."/>
            <person name="Mejri S."/>
            <person name="Dirks R."/>
            <person name="Jansen H."/>
            <person name="Henkel C."/>
            <person name="Chen W.J."/>
            <person name="Zahm M."/>
            <person name="Cabau C."/>
            <person name="Klopp C."/>
            <person name="Thompson A.W."/>
            <person name="Robinson-Rechavi M."/>
            <person name="Braasch I."/>
            <person name="Lecointre G."/>
            <person name="Bobe J."/>
            <person name="Postlethwait J.H."/>
            <person name="Berthelot C."/>
            <person name="Roest Crollius H."/>
            <person name="Guiguen Y."/>
        </authorList>
    </citation>
    <scope>NUCLEOTIDE SEQUENCE</scope>
    <source>
        <strain evidence="1">WJC10195</strain>
    </source>
</reference>
<accession>A0A9Q1J6M2</accession>
<sequence>MDSFGDVTRLCSERKRTVDDQQVIGGERTSLCEMKGRQNRESQGQVRHSWVFCFSILQWFLSGRGYCHCYGYGCILHCCPAAPTGPT</sequence>
<evidence type="ECO:0000313" key="2">
    <source>
        <dbReference type="Proteomes" id="UP001152622"/>
    </source>
</evidence>
<comment type="caution">
    <text evidence="1">The sequence shown here is derived from an EMBL/GenBank/DDBJ whole genome shotgun (WGS) entry which is preliminary data.</text>
</comment>